<dbReference type="EMBL" id="JBHRXI010000004">
    <property type="protein sequence ID" value="MFC3613511.1"/>
    <property type="molecule type" value="Genomic_DNA"/>
</dbReference>
<accession>A0ABV7TES5</accession>
<comment type="caution">
    <text evidence="2">The sequence shown here is derived from an EMBL/GenBank/DDBJ whole genome shotgun (WGS) entry which is preliminary data.</text>
</comment>
<name>A0ABV7TES5_9RHOB</name>
<feature type="domain" description="SH3b" evidence="1">
    <location>
        <begin position="5"/>
        <end position="57"/>
    </location>
</feature>
<dbReference type="InterPro" id="IPR003646">
    <property type="entry name" value="SH3-like_bac-type"/>
</dbReference>
<proteinExistence type="predicted"/>
<organism evidence="2 3">
    <name type="scientific">Lutimaribacter marinistellae</name>
    <dbReference type="NCBI Taxonomy" id="1820329"/>
    <lineage>
        <taxon>Bacteria</taxon>
        <taxon>Pseudomonadati</taxon>
        <taxon>Pseudomonadota</taxon>
        <taxon>Alphaproteobacteria</taxon>
        <taxon>Rhodobacterales</taxon>
        <taxon>Roseobacteraceae</taxon>
        <taxon>Lutimaribacter</taxon>
    </lineage>
</organism>
<gene>
    <name evidence="2" type="ORF">ACFORG_07035</name>
</gene>
<sequence length="167" mass="17636">MAADDVLNIRAEPNAQADKIGELAHDATDVEVVDLNDDAGWGLVNSGEGSGWVSMRFMTAQPVGDLPIAARLSCGGTEPFWSLDLRQNGEAVYSTPDGSALSFMAGELVPADGRRDRFLVTLGKNGWAVMRRTLCSDGMSDMAFGVDLDLYLGSGALRSGCCSIATD</sequence>
<evidence type="ECO:0000313" key="3">
    <source>
        <dbReference type="Proteomes" id="UP001595629"/>
    </source>
</evidence>
<dbReference type="Pfam" id="PF08239">
    <property type="entry name" value="SH3_3"/>
    <property type="match status" value="1"/>
</dbReference>
<keyword evidence="3" id="KW-1185">Reference proteome</keyword>
<reference evidence="3" key="1">
    <citation type="journal article" date="2019" name="Int. J. Syst. Evol. Microbiol.">
        <title>The Global Catalogue of Microorganisms (GCM) 10K type strain sequencing project: providing services to taxonomists for standard genome sequencing and annotation.</title>
        <authorList>
            <consortium name="The Broad Institute Genomics Platform"/>
            <consortium name="The Broad Institute Genome Sequencing Center for Infectious Disease"/>
            <person name="Wu L."/>
            <person name="Ma J."/>
        </authorList>
    </citation>
    <scope>NUCLEOTIDE SEQUENCE [LARGE SCALE GENOMIC DNA]</scope>
    <source>
        <strain evidence="3">KCTC 42911</strain>
    </source>
</reference>
<dbReference type="RefSeq" id="WP_386734677.1">
    <property type="nucleotide sequence ID" value="NZ_JBHRXI010000004.1"/>
</dbReference>
<evidence type="ECO:0000259" key="1">
    <source>
        <dbReference type="Pfam" id="PF08239"/>
    </source>
</evidence>
<dbReference type="Proteomes" id="UP001595629">
    <property type="component" value="Unassembled WGS sequence"/>
</dbReference>
<protein>
    <submittedName>
        <fullName evidence="2">SH3 domain-containing protein</fullName>
    </submittedName>
</protein>
<evidence type="ECO:0000313" key="2">
    <source>
        <dbReference type="EMBL" id="MFC3613511.1"/>
    </source>
</evidence>
<dbReference type="Gene3D" id="2.30.30.40">
    <property type="entry name" value="SH3 Domains"/>
    <property type="match status" value="1"/>
</dbReference>